<protein>
    <submittedName>
        <fullName evidence="1">Uncharacterized protein</fullName>
    </submittedName>
</protein>
<dbReference type="EMBL" id="FN545243">
    <property type="protein sequence ID" value="CBA74712.1"/>
    <property type="molecule type" value="Genomic_DNA"/>
</dbReference>
<proteinExistence type="predicted"/>
<evidence type="ECO:0000313" key="1">
    <source>
        <dbReference type="EMBL" id="CBA74712.1"/>
    </source>
</evidence>
<organism evidence="1">
    <name type="scientific">Arsenophonus nasoniae</name>
    <name type="common">son-killer infecting Nasonia vitripennis</name>
    <dbReference type="NCBI Taxonomy" id="638"/>
    <lineage>
        <taxon>Bacteria</taxon>
        <taxon>Pseudomonadati</taxon>
        <taxon>Pseudomonadota</taxon>
        <taxon>Gammaproteobacteria</taxon>
        <taxon>Enterobacterales</taxon>
        <taxon>Morganellaceae</taxon>
        <taxon>Arsenophonus</taxon>
    </lineage>
</organism>
<sequence>MLRKNIMKKTSAICPVCSKRFNPNKSYEHIKEFHPTASDYQLAIIRDARRKCYGQSKPVKHKNAALLPHTSIFAVSQTRATKLRIA</sequence>
<name>D2U1N4_9GAMM</name>
<gene>
    <name evidence="1" type="ORF">ARN_24680</name>
</gene>
<accession>D2U1N4</accession>
<dbReference type="AlphaFoldDB" id="D2U1N4"/>
<reference evidence="1" key="1">
    <citation type="journal article" date="2010" name="Insect Mol. Biol.">
        <title>The draft genome sequence of Arsenophonus nasoniae, son-killer bacterium of Nasonia vitripennis, reveals genes associated with virulence and symbiosis.</title>
        <authorList>
            <person name="Wilkes T."/>
            <person name="Darby A.C."/>
            <person name="Choi J."/>
            <person name="Colborne J.K."/>
            <person name="Werren J.H."/>
            <person name="Hurst G.D.D."/>
        </authorList>
    </citation>
    <scope>NUCLEOTIDE SEQUENCE</scope>
</reference>